<feature type="transmembrane region" description="Helical" evidence="7">
    <location>
        <begin position="126"/>
        <end position="148"/>
    </location>
</feature>
<keyword evidence="10" id="KW-1185">Reference proteome</keyword>
<evidence type="ECO:0000313" key="10">
    <source>
        <dbReference type="Proteomes" id="UP001596528"/>
    </source>
</evidence>
<feature type="transmembrane region" description="Helical" evidence="7">
    <location>
        <begin position="160"/>
        <end position="181"/>
    </location>
</feature>
<dbReference type="Proteomes" id="UP001596528">
    <property type="component" value="Unassembled WGS sequence"/>
</dbReference>
<evidence type="ECO:0000256" key="1">
    <source>
        <dbReference type="ARBA" id="ARBA00004651"/>
    </source>
</evidence>
<dbReference type="PANTHER" id="PTHR43744">
    <property type="entry name" value="ABC TRANSPORTER PERMEASE PROTEIN MG189-RELATED-RELATED"/>
    <property type="match status" value="1"/>
</dbReference>
<evidence type="ECO:0000256" key="6">
    <source>
        <dbReference type="ARBA" id="ARBA00023136"/>
    </source>
</evidence>
<evidence type="ECO:0000256" key="5">
    <source>
        <dbReference type="ARBA" id="ARBA00022989"/>
    </source>
</evidence>
<comment type="caution">
    <text evidence="9">The sequence shown here is derived from an EMBL/GenBank/DDBJ whole genome shotgun (WGS) entry which is preliminary data.</text>
</comment>
<keyword evidence="2 7" id="KW-0813">Transport</keyword>
<dbReference type="PROSITE" id="PS50928">
    <property type="entry name" value="ABC_TM1"/>
    <property type="match status" value="1"/>
</dbReference>
<dbReference type="RefSeq" id="WP_246068002.1">
    <property type="nucleotide sequence ID" value="NZ_JBHTGQ010000023.1"/>
</dbReference>
<keyword evidence="6 7" id="KW-0472">Membrane</keyword>
<dbReference type="InterPro" id="IPR035906">
    <property type="entry name" value="MetI-like_sf"/>
</dbReference>
<protein>
    <submittedName>
        <fullName evidence="9">Carbohydrate ABC transporter permease</fullName>
    </submittedName>
</protein>
<keyword evidence="4 7" id="KW-0812">Transmembrane</keyword>
<keyword evidence="3" id="KW-1003">Cell membrane</keyword>
<feature type="transmembrane region" description="Helical" evidence="7">
    <location>
        <begin position="259"/>
        <end position="281"/>
    </location>
</feature>
<dbReference type="InterPro" id="IPR000515">
    <property type="entry name" value="MetI-like"/>
</dbReference>
<feature type="transmembrane region" description="Helical" evidence="7">
    <location>
        <begin position="93"/>
        <end position="114"/>
    </location>
</feature>
<dbReference type="Gene3D" id="1.10.3720.10">
    <property type="entry name" value="MetI-like"/>
    <property type="match status" value="1"/>
</dbReference>
<evidence type="ECO:0000256" key="2">
    <source>
        <dbReference type="ARBA" id="ARBA00022448"/>
    </source>
</evidence>
<name>A0ABW2V5I6_9BACL</name>
<evidence type="ECO:0000256" key="7">
    <source>
        <dbReference type="RuleBase" id="RU363032"/>
    </source>
</evidence>
<proteinExistence type="inferred from homology"/>
<feature type="domain" description="ABC transmembrane type-1" evidence="8">
    <location>
        <begin position="89"/>
        <end position="281"/>
    </location>
</feature>
<organism evidence="9 10">
    <name type="scientific">Paenibacillus thermoaerophilus</name>
    <dbReference type="NCBI Taxonomy" id="1215385"/>
    <lineage>
        <taxon>Bacteria</taxon>
        <taxon>Bacillati</taxon>
        <taxon>Bacillota</taxon>
        <taxon>Bacilli</taxon>
        <taxon>Bacillales</taxon>
        <taxon>Paenibacillaceae</taxon>
        <taxon>Paenibacillus</taxon>
    </lineage>
</organism>
<dbReference type="PANTHER" id="PTHR43744:SF12">
    <property type="entry name" value="ABC TRANSPORTER PERMEASE PROTEIN MG189-RELATED"/>
    <property type="match status" value="1"/>
</dbReference>
<reference evidence="10" key="1">
    <citation type="journal article" date="2019" name="Int. J. Syst. Evol. Microbiol.">
        <title>The Global Catalogue of Microorganisms (GCM) 10K type strain sequencing project: providing services to taxonomists for standard genome sequencing and annotation.</title>
        <authorList>
            <consortium name="The Broad Institute Genomics Platform"/>
            <consortium name="The Broad Institute Genome Sequencing Center for Infectious Disease"/>
            <person name="Wu L."/>
            <person name="Ma J."/>
        </authorList>
    </citation>
    <scope>NUCLEOTIDE SEQUENCE [LARGE SCALE GENOMIC DNA]</scope>
    <source>
        <strain evidence="10">JCM 18657</strain>
    </source>
</reference>
<evidence type="ECO:0000256" key="4">
    <source>
        <dbReference type="ARBA" id="ARBA00022692"/>
    </source>
</evidence>
<gene>
    <name evidence="9" type="ORF">ACFQWB_10265</name>
</gene>
<comment type="similarity">
    <text evidence="7">Belongs to the binding-protein-dependent transport system permease family.</text>
</comment>
<dbReference type="CDD" id="cd06261">
    <property type="entry name" value="TM_PBP2"/>
    <property type="match status" value="1"/>
</dbReference>
<sequence length="296" mass="32991">MKASMFANAGGVGPAGRSFRLSPRPVAVLHYFTLTVVSAVMLMPFLWMISTSLKEPAKIFVFPPELIPSPVRWANYTEVLTTIPFQLFYWNSLYIAAAVTVGTVFFASLAGYAFARIPFVGSSAVFLLLLSTMMIPTEATAIPMFLFMREIGWINTHWPLIVLPIFGAGGVFGVFVMRQFFLGTPKELEEAAMIDGCSRFRIYWSMMLPLAKPAAATLTVFTFLTSWNDFFDPLIFINDRKLMTLPLALSLFTDEAGTAWHHLMSASVMATLPLLIVFFLAQRQFIEGMAMTGIKE</sequence>
<feature type="transmembrane region" description="Helical" evidence="7">
    <location>
        <begin position="202"/>
        <end position="224"/>
    </location>
</feature>
<accession>A0ABW2V5I6</accession>
<keyword evidence="5 7" id="KW-1133">Transmembrane helix</keyword>
<dbReference type="SUPFAM" id="SSF161098">
    <property type="entry name" value="MetI-like"/>
    <property type="match status" value="1"/>
</dbReference>
<evidence type="ECO:0000259" key="8">
    <source>
        <dbReference type="PROSITE" id="PS50928"/>
    </source>
</evidence>
<feature type="transmembrane region" description="Helical" evidence="7">
    <location>
        <begin position="27"/>
        <end position="49"/>
    </location>
</feature>
<evidence type="ECO:0000256" key="3">
    <source>
        <dbReference type="ARBA" id="ARBA00022475"/>
    </source>
</evidence>
<dbReference type="Pfam" id="PF00528">
    <property type="entry name" value="BPD_transp_1"/>
    <property type="match status" value="1"/>
</dbReference>
<dbReference type="EMBL" id="JBHTGQ010000023">
    <property type="protein sequence ID" value="MFC7750310.1"/>
    <property type="molecule type" value="Genomic_DNA"/>
</dbReference>
<comment type="subcellular location">
    <subcellularLocation>
        <location evidence="1 7">Cell membrane</location>
        <topology evidence="1 7">Multi-pass membrane protein</topology>
    </subcellularLocation>
</comment>
<evidence type="ECO:0000313" key="9">
    <source>
        <dbReference type="EMBL" id="MFC7750310.1"/>
    </source>
</evidence>